<proteinExistence type="predicted"/>
<dbReference type="EMBL" id="QXGE01000203">
    <property type="protein sequence ID" value="KAE9320331.1"/>
    <property type="molecule type" value="Genomic_DNA"/>
</dbReference>
<keyword evidence="12" id="KW-1185">Reference proteome</keyword>
<dbReference type="Proteomes" id="UP000488956">
    <property type="component" value="Unassembled WGS sequence"/>
</dbReference>
<evidence type="ECO:0000313" key="18">
    <source>
        <dbReference type="Proteomes" id="UP000476176"/>
    </source>
</evidence>
<dbReference type="Proteomes" id="UP000429523">
    <property type="component" value="Unassembled WGS sequence"/>
</dbReference>
<evidence type="ECO:0000313" key="17">
    <source>
        <dbReference type="Proteomes" id="UP000460718"/>
    </source>
</evidence>
<evidence type="ECO:0000313" key="13">
    <source>
        <dbReference type="Proteomes" id="UP000437068"/>
    </source>
</evidence>
<dbReference type="EMBL" id="QXGC01000475">
    <property type="protein sequence ID" value="KAE9233685.1"/>
    <property type="molecule type" value="Genomic_DNA"/>
</dbReference>
<dbReference type="EMBL" id="QXGA01000106">
    <property type="protein sequence ID" value="KAE9152414.1"/>
    <property type="molecule type" value="Genomic_DNA"/>
</dbReference>
<dbReference type="Proteomes" id="UP000486351">
    <property type="component" value="Unassembled WGS sequence"/>
</dbReference>
<evidence type="ECO:0000313" key="14">
    <source>
        <dbReference type="Proteomes" id="UP000440367"/>
    </source>
</evidence>
<evidence type="ECO:0000313" key="19">
    <source>
        <dbReference type="Proteomes" id="UP000486351"/>
    </source>
</evidence>
<organism evidence="6 12">
    <name type="scientific">Phytophthora fragariae</name>
    <dbReference type="NCBI Taxonomy" id="53985"/>
    <lineage>
        <taxon>Eukaryota</taxon>
        <taxon>Sar</taxon>
        <taxon>Stramenopiles</taxon>
        <taxon>Oomycota</taxon>
        <taxon>Peronosporomycetes</taxon>
        <taxon>Peronosporales</taxon>
        <taxon>Peronosporaceae</taxon>
        <taxon>Phytophthora</taxon>
    </lineage>
</organism>
<accession>A0A6A3Z771</accession>
<evidence type="ECO:0000313" key="5">
    <source>
        <dbReference type="EMBL" id="KAE9152414.1"/>
    </source>
</evidence>
<sequence>MYRGVCLLDVSCASTSCSCQAQGDSSSPCLRRRPSCLGAQPHVAPASSSDQ</sequence>
<evidence type="ECO:0000313" key="1">
    <source>
        <dbReference type="EMBL" id="KAE8947587.1"/>
    </source>
</evidence>
<dbReference type="AlphaFoldDB" id="A0A6A3Z771"/>
<evidence type="ECO:0000313" key="15">
    <source>
        <dbReference type="Proteomes" id="UP000440732"/>
    </source>
</evidence>
<evidence type="ECO:0000313" key="6">
    <source>
        <dbReference type="EMBL" id="KAE9229732.1"/>
    </source>
</evidence>
<evidence type="ECO:0000313" key="16">
    <source>
        <dbReference type="Proteomes" id="UP000441208"/>
    </source>
</evidence>
<name>A0A6A3Z771_9STRA</name>
<dbReference type="Proteomes" id="UP000440367">
    <property type="component" value="Unassembled WGS sequence"/>
</dbReference>
<dbReference type="EMBL" id="QXGF01000076">
    <property type="protein sequence ID" value="KAE8947587.1"/>
    <property type="molecule type" value="Genomic_DNA"/>
</dbReference>
<evidence type="ECO:0000313" key="3">
    <source>
        <dbReference type="EMBL" id="KAE9131641.1"/>
    </source>
</evidence>
<protein>
    <submittedName>
        <fullName evidence="6">Uncharacterized protein</fullName>
    </submittedName>
</protein>
<evidence type="ECO:0000313" key="7">
    <source>
        <dbReference type="EMBL" id="KAE9233685.1"/>
    </source>
</evidence>
<dbReference type="EMBL" id="QXGB01000114">
    <property type="protein sequence ID" value="KAE9229732.1"/>
    <property type="molecule type" value="Genomic_DNA"/>
</dbReference>
<dbReference type="Proteomes" id="UP000460718">
    <property type="component" value="Unassembled WGS sequence"/>
</dbReference>
<evidence type="ECO:0000313" key="12">
    <source>
        <dbReference type="Proteomes" id="UP000433483"/>
    </source>
</evidence>
<evidence type="ECO:0000313" key="4">
    <source>
        <dbReference type="EMBL" id="KAE9132928.1"/>
    </source>
</evidence>
<evidence type="ECO:0000313" key="11">
    <source>
        <dbReference type="Proteomes" id="UP000429523"/>
    </source>
</evidence>
<dbReference type="Proteomes" id="UP000437068">
    <property type="component" value="Unassembled WGS sequence"/>
</dbReference>
<evidence type="ECO:0000313" key="9">
    <source>
        <dbReference type="EMBL" id="KAE9320331.1"/>
    </source>
</evidence>
<evidence type="ECO:0000313" key="10">
    <source>
        <dbReference type="EMBL" id="KAE9353278.1"/>
    </source>
</evidence>
<evidence type="ECO:0000313" key="8">
    <source>
        <dbReference type="EMBL" id="KAE9251696.1"/>
    </source>
</evidence>
<comment type="caution">
    <text evidence="6">The sequence shown here is derived from an EMBL/GenBank/DDBJ whole genome shotgun (WGS) entry which is preliminary data.</text>
</comment>
<dbReference type="Proteomes" id="UP000440732">
    <property type="component" value="Unassembled WGS sequence"/>
</dbReference>
<dbReference type="EMBL" id="QXFY01000182">
    <property type="protein sequence ID" value="KAE9353278.1"/>
    <property type="molecule type" value="Genomic_DNA"/>
</dbReference>
<dbReference type="Proteomes" id="UP000441208">
    <property type="component" value="Unassembled WGS sequence"/>
</dbReference>
<gene>
    <name evidence="9" type="ORF">PF001_g5465</name>
    <name evidence="8" type="ORF">PF002_g4184</name>
    <name evidence="7" type="ORF">PF004_g9586</name>
    <name evidence="6" type="ORF">PF005_g3744</name>
    <name evidence="5" type="ORF">PF006_g3372</name>
    <name evidence="4" type="ORF">PF007_g3538</name>
    <name evidence="10" type="ORF">PF008_g5070</name>
    <name evidence="1" type="ORF">PF009_g2813</name>
    <name evidence="3" type="ORF">PF010_g3461</name>
    <name evidence="2" type="ORF">PF011_g3248</name>
</gene>
<evidence type="ECO:0000313" key="2">
    <source>
        <dbReference type="EMBL" id="KAE9024985.1"/>
    </source>
</evidence>
<reference evidence="11 12" key="1">
    <citation type="submission" date="2018-08" db="EMBL/GenBank/DDBJ databases">
        <title>Genomic investigation of the strawberry pathogen Phytophthora fragariae indicates pathogenicity is determined by transcriptional variation in three key races.</title>
        <authorList>
            <person name="Adams T.M."/>
            <person name="Armitage A.D."/>
            <person name="Sobczyk M.K."/>
            <person name="Bates H.J."/>
            <person name="Dunwell J.M."/>
            <person name="Nellist C.F."/>
            <person name="Harrison R.J."/>
        </authorList>
    </citation>
    <scope>NUCLEOTIDE SEQUENCE [LARGE SCALE GENOMIC DNA]</scope>
    <source>
        <strain evidence="9 13">A4</strain>
        <strain evidence="8 14">BC-1</strain>
        <strain evidence="7 18">BC-23</strain>
        <strain evidence="6 12">NOV-27</strain>
        <strain evidence="5 15">NOV-5</strain>
        <strain evidence="4 16">NOV-71</strain>
        <strain evidence="10 19">NOV-77</strain>
        <strain evidence="1 11">NOV-9</strain>
        <strain evidence="3 20">ONT-3</strain>
        <strain evidence="2 17">SCRP245</strain>
    </source>
</reference>
<dbReference type="EMBL" id="QXGD01000127">
    <property type="protein sequence ID" value="KAE9251696.1"/>
    <property type="molecule type" value="Genomic_DNA"/>
</dbReference>
<dbReference type="EMBL" id="QXFW01000106">
    <property type="protein sequence ID" value="KAE9024985.1"/>
    <property type="molecule type" value="Genomic_DNA"/>
</dbReference>
<dbReference type="Proteomes" id="UP000476176">
    <property type="component" value="Unassembled WGS sequence"/>
</dbReference>
<dbReference type="Proteomes" id="UP000433483">
    <property type="component" value="Unassembled WGS sequence"/>
</dbReference>
<dbReference type="EMBL" id="QXFZ01000106">
    <property type="protein sequence ID" value="KAE9132928.1"/>
    <property type="molecule type" value="Genomic_DNA"/>
</dbReference>
<dbReference type="EMBL" id="QXFX01000108">
    <property type="protein sequence ID" value="KAE9131641.1"/>
    <property type="molecule type" value="Genomic_DNA"/>
</dbReference>
<evidence type="ECO:0000313" key="20">
    <source>
        <dbReference type="Proteomes" id="UP000488956"/>
    </source>
</evidence>